<protein>
    <recommendedName>
        <fullName evidence="3">DDE Tnp4 domain-containing protein</fullName>
    </recommendedName>
</protein>
<proteinExistence type="predicted"/>
<comment type="caution">
    <text evidence="1">The sequence shown here is derived from an EMBL/GenBank/DDBJ whole genome shotgun (WGS) entry which is preliminary data.</text>
</comment>
<accession>A0AAV8VCA5</accession>
<evidence type="ECO:0000313" key="2">
    <source>
        <dbReference type="Proteomes" id="UP001159042"/>
    </source>
</evidence>
<dbReference type="EMBL" id="JANEYG010000163">
    <property type="protein sequence ID" value="KAJ8911790.1"/>
    <property type="molecule type" value="Genomic_DNA"/>
</dbReference>
<dbReference type="Proteomes" id="UP001159042">
    <property type="component" value="Unassembled WGS sequence"/>
</dbReference>
<evidence type="ECO:0008006" key="3">
    <source>
        <dbReference type="Google" id="ProtNLM"/>
    </source>
</evidence>
<dbReference type="AlphaFoldDB" id="A0AAV8VCA5"/>
<organism evidence="1 2">
    <name type="scientific">Exocentrus adspersus</name>
    <dbReference type="NCBI Taxonomy" id="1586481"/>
    <lineage>
        <taxon>Eukaryota</taxon>
        <taxon>Metazoa</taxon>
        <taxon>Ecdysozoa</taxon>
        <taxon>Arthropoda</taxon>
        <taxon>Hexapoda</taxon>
        <taxon>Insecta</taxon>
        <taxon>Pterygota</taxon>
        <taxon>Neoptera</taxon>
        <taxon>Endopterygota</taxon>
        <taxon>Coleoptera</taxon>
        <taxon>Polyphaga</taxon>
        <taxon>Cucujiformia</taxon>
        <taxon>Chrysomeloidea</taxon>
        <taxon>Cerambycidae</taxon>
        <taxon>Lamiinae</taxon>
        <taxon>Acanthocinini</taxon>
        <taxon>Exocentrus</taxon>
    </lineage>
</organism>
<name>A0AAV8VCA5_9CUCU</name>
<evidence type="ECO:0000313" key="1">
    <source>
        <dbReference type="EMBL" id="KAJ8911790.1"/>
    </source>
</evidence>
<sequence>MPNSSDDWKIVQKSFETKWNFPNCCGAIDGKHVQIKRPPNSGSTFYNYKDTYTAVIIKNALSYYV</sequence>
<keyword evidence="2" id="KW-1185">Reference proteome</keyword>
<reference evidence="1 2" key="1">
    <citation type="journal article" date="2023" name="Insect Mol. Biol.">
        <title>Genome sequencing provides insights into the evolution of gene families encoding plant cell wall-degrading enzymes in longhorned beetles.</title>
        <authorList>
            <person name="Shin N.R."/>
            <person name="Okamura Y."/>
            <person name="Kirsch R."/>
            <person name="Pauchet Y."/>
        </authorList>
    </citation>
    <scope>NUCLEOTIDE SEQUENCE [LARGE SCALE GENOMIC DNA]</scope>
    <source>
        <strain evidence="1">EAD_L_NR</strain>
    </source>
</reference>
<gene>
    <name evidence="1" type="ORF">NQ315_008843</name>
</gene>